<dbReference type="Pfam" id="PF00892">
    <property type="entry name" value="EamA"/>
    <property type="match status" value="2"/>
</dbReference>
<feature type="domain" description="EamA" evidence="2">
    <location>
        <begin position="146"/>
        <end position="280"/>
    </location>
</feature>
<keyword evidence="1" id="KW-0812">Transmembrane</keyword>
<dbReference type="InterPro" id="IPR000620">
    <property type="entry name" value="EamA_dom"/>
</dbReference>
<dbReference type="EMBL" id="JAMQOP010000004">
    <property type="protein sequence ID" value="MDS0300579.1"/>
    <property type="molecule type" value="Genomic_DNA"/>
</dbReference>
<feature type="transmembrane region" description="Helical" evidence="1">
    <location>
        <begin position="55"/>
        <end position="73"/>
    </location>
</feature>
<comment type="caution">
    <text evidence="3">The sequence shown here is derived from an EMBL/GenBank/DDBJ whole genome shotgun (WGS) entry which is preliminary data.</text>
</comment>
<feature type="transmembrane region" description="Helical" evidence="1">
    <location>
        <begin position="237"/>
        <end position="258"/>
    </location>
</feature>
<keyword evidence="1" id="KW-1133">Transmembrane helix</keyword>
<reference evidence="3 4" key="1">
    <citation type="submission" date="2022-06" db="EMBL/GenBank/DDBJ databases">
        <title>Halogeometricum sp. a new haloarchaeum isolate from saline soil.</title>
        <authorList>
            <person name="Strakova D."/>
            <person name="Galisteo C."/>
            <person name="Sanchez-Porro C."/>
            <person name="Ventosa A."/>
        </authorList>
    </citation>
    <scope>NUCLEOTIDE SEQUENCE [LARGE SCALE GENOMIC DNA]</scope>
    <source>
        <strain evidence="3 4">S1BR25-6</strain>
    </source>
</reference>
<feature type="transmembrane region" description="Helical" evidence="1">
    <location>
        <begin position="175"/>
        <end position="196"/>
    </location>
</feature>
<evidence type="ECO:0000313" key="3">
    <source>
        <dbReference type="EMBL" id="MDS0300579.1"/>
    </source>
</evidence>
<dbReference type="Proteomes" id="UP001257060">
    <property type="component" value="Unassembled WGS sequence"/>
</dbReference>
<evidence type="ECO:0000259" key="2">
    <source>
        <dbReference type="Pfam" id="PF00892"/>
    </source>
</evidence>
<dbReference type="RefSeq" id="WP_310925803.1">
    <property type="nucleotide sequence ID" value="NZ_JAMQOP010000004.1"/>
</dbReference>
<evidence type="ECO:0000313" key="4">
    <source>
        <dbReference type="Proteomes" id="UP001257060"/>
    </source>
</evidence>
<proteinExistence type="predicted"/>
<feature type="domain" description="EamA" evidence="2">
    <location>
        <begin position="2"/>
        <end position="129"/>
    </location>
</feature>
<evidence type="ECO:0000256" key="1">
    <source>
        <dbReference type="SAM" id="Phobius"/>
    </source>
</evidence>
<accession>A0ABU2GK62</accession>
<feature type="transmembrane region" description="Helical" evidence="1">
    <location>
        <begin position="208"/>
        <end position="230"/>
    </location>
</feature>
<keyword evidence="4" id="KW-1185">Reference proteome</keyword>
<dbReference type="PANTHER" id="PTHR22911:SF76">
    <property type="entry name" value="EAMA DOMAIN-CONTAINING PROTEIN"/>
    <property type="match status" value="1"/>
</dbReference>
<feature type="transmembrane region" description="Helical" evidence="1">
    <location>
        <begin position="79"/>
        <end position="106"/>
    </location>
</feature>
<protein>
    <submittedName>
        <fullName evidence="3">DMT family transporter</fullName>
    </submittedName>
</protein>
<feature type="transmembrane region" description="Helical" evidence="1">
    <location>
        <begin position="145"/>
        <end position="163"/>
    </location>
</feature>
<name>A0ABU2GK62_9EURY</name>
<dbReference type="InterPro" id="IPR037185">
    <property type="entry name" value="EmrE-like"/>
</dbReference>
<feature type="transmembrane region" description="Helical" evidence="1">
    <location>
        <begin position="23"/>
        <end position="43"/>
    </location>
</feature>
<dbReference type="PANTHER" id="PTHR22911">
    <property type="entry name" value="ACYL-MALONYL CONDENSING ENZYME-RELATED"/>
    <property type="match status" value="1"/>
</dbReference>
<organism evidence="3 4">
    <name type="scientific">Halogeometricum salsisoli</name>
    <dbReference type="NCBI Taxonomy" id="2950536"/>
    <lineage>
        <taxon>Archaea</taxon>
        <taxon>Methanobacteriati</taxon>
        <taxon>Methanobacteriota</taxon>
        <taxon>Stenosarchaea group</taxon>
        <taxon>Halobacteria</taxon>
        <taxon>Halobacteriales</taxon>
        <taxon>Haloferacaceae</taxon>
        <taxon>Halogeometricum</taxon>
    </lineage>
</organism>
<dbReference type="SUPFAM" id="SSF103481">
    <property type="entry name" value="Multidrug resistance efflux transporter EmrE"/>
    <property type="match status" value="2"/>
</dbReference>
<keyword evidence="1" id="KW-0472">Membrane</keyword>
<sequence length="282" mass="29019">MIALAVLAVSTSAILVRYSSAPSLVVALYRVLFTTVLLIPFAVRRHRGAFRRLSGPDWVAASAAGVALALHFASWFESLAWTSVAASVTIVQAQVLFVAAGAAVFLSERVTRGTVLGVVFALCGIAVMSLGDAVTGVAVTGRAPLYGNALALAAAVCMAGYLLAGRSLRQRVPLLPYVVLVYSVCVVVLLALVTATGTPLVDYPPHEWLLFLAMAVGPGVFGHTVLNWALAHVDSSVVSVSLLAEPIGSTALAFVLLGEVPTELTVAGGVVVLVGIALTSGT</sequence>
<gene>
    <name evidence="3" type="ORF">NDI76_17660</name>
</gene>
<feature type="transmembrane region" description="Helical" evidence="1">
    <location>
        <begin position="264"/>
        <end position="281"/>
    </location>
</feature>
<feature type="transmembrane region" description="Helical" evidence="1">
    <location>
        <begin position="118"/>
        <end position="139"/>
    </location>
</feature>